<dbReference type="GO" id="GO:0004844">
    <property type="term" value="F:uracil DNA N-glycosylase activity"/>
    <property type="evidence" value="ECO:0007669"/>
    <property type="project" value="UniProtKB-UniRule"/>
</dbReference>
<evidence type="ECO:0000313" key="11">
    <source>
        <dbReference type="EMBL" id="CAE0787637.1"/>
    </source>
</evidence>
<dbReference type="InterPro" id="IPR018085">
    <property type="entry name" value="Ura-DNA_Glyclase_AS"/>
</dbReference>
<comment type="similarity">
    <text evidence="2 7 9">Belongs to the uracil-DNA glycosylase (UDG) superfamily. UNG family.</text>
</comment>
<comment type="function">
    <text evidence="7 9">Excises uracil residues from the DNA which can arise as a result of misincorporation of dUMP residues by DNA polymerase or due to deamination of cytosine.</text>
</comment>
<dbReference type="NCBIfam" id="NF003591">
    <property type="entry name" value="PRK05254.1-4"/>
    <property type="match status" value="1"/>
</dbReference>
<feature type="domain" description="Uracil-DNA glycosylase-like" evidence="10">
    <location>
        <begin position="112"/>
        <end position="272"/>
    </location>
</feature>
<proteinExistence type="inferred from homology"/>
<reference evidence="11" key="1">
    <citation type="submission" date="2021-01" db="EMBL/GenBank/DDBJ databases">
        <authorList>
            <person name="Corre E."/>
            <person name="Pelletier E."/>
            <person name="Niang G."/>
            <person name="Scheremetjew M."/>
            <person name="Finn R."/>
            <person name="Kale V."/>
            <person name="Holt S."/>
            <person name="Cochrane G."/>
            <person name="Meng A."/>
            <person name="Brown T."/>
            <person name="Cohen L."/>
        </authorList>
    </citation>
    <scope>NUCLEOTIDE SEQUENCE</scope>
    <source>
        <strain evidence="11">CCMP645</strain>
    </source>
</reference>
<dbReference type="InterPro" id="IPR005122">
    <property type="entry name" value="Uracil-DNA_glycosylase-like"/>
</dbReference>
<dbReference type="EC" id="3.2.2.27" evidence="3 7"/>
<keyword evidence="6 7" id="KW-0234">DNA repair</keyword>
<dbReference type="SMART" id="SM00987">
    <property type="entry name" value="UreE_C"/>
    <property type="match status" value="1"/>
</dbReference>
<dbReference type="SMART" id="SM00986">
    <property type="entry name" value="UDG"/>
    <property type="match status" value="1"/>
</dbReference>
<keyword evidence="4 7" id="KW-0227">DNA damage</keyword>
<evidence type="ECO:0000256" key="4">
    <source>
        <dbReference type="ARBA" id="ARBA00022763"/>
    </source>
</evidence>
<dbReference type="HAMAP" id="MF_00148">
    <property type="entry name" value="UDG"/>
    <property type="match status" value="1"/>
</dbReference>
<dbReference type="Gene3D" id="3.40.470.10">
    <property type="entry name" value="Uracil-DNA glycosylase-like domain"/>
    <property type="match status" value="1"/>
</dbReference>
<evidence type="ECO:0000256" key="6">
    <source>
        <dbReference type="ARBA" id="ARBA00023204"/>
    </source>
</evidence>
<dbReference type="GO" id="GO:0005634">
    <property type="term" value="C:nucleus"/>
    <property type="evidence" value="ECO:0007669"/>
    <property type="project" value="UniProtKB-SubCell"/>
</dbReference>
<evidence type="ECO:0000256" key="9">
    <source>
        <dbReference type="RuleBase" id="RU003780"/>
    </source>
</evidence>
<dbReference type="InterPro" id="IPR036895">
    <property type="entry name" value="Uracil-DNA_glycosylase-like_sf"/>
</dbReference>
<evidence type="ECO:0000259" key="10">
    <source>
        <dbReference type="SMART" id="SM00986"/>
    </source>
</evidence>
<dbReference type="GO" id="GO:0097510">
    <property type="term" value="P:base-excision repair, AP site formation via deaminated base removal"/>
    <property type="evidence" value="ECO:0007669"/>
    <property type="project" value="TreeGrafter"/>
</dbReference>
<dbReference type="Pfam" id="PF03167">
    <property type="entry name" value="UDG"/>
    <property type="match status" value="1"/>
</dbReference>
<dbReference type="CDD" id="cd10027">
    <property type="entry name" value="UDG-F1-like"/>
    <property type="match status" value="1"/>
</dbReference>
<dbReference type="NCBIfam" id="NF003592">
    <property type="entry name" value="PRK05254.1-5"/>
    <property type="match status" value="1"/>
</dbReference>
<evidence type="ECO:0000256" key="3">
    <source>
        <dbReference type="ARBA" id="ARBA00012030"/>
    </source>
</evidence>
<accession>A0A7S4C5Q6</accession>
<gene>
    <name evidence="11" type="ORF">PCAR00345_LOCUS40345</name>
</gene>
<keyword evidence="7" id="KW-0496">Mitochondrion</keyword>
<keyword evidence="7" id="KW-0539">Nucleus</keyword>
<sequence length="288" mass="31623">MDRFLIRKRPAPATDELGKQDANESTNTIEVPSSLINKAETLLGAKVARVAVPLLDSTTTLFLESFSEPGWRAALASEFSRPYFTSLVSKVNAERSQASVFPKETDVFAAFNMTALSDVRVVILGQDPYHNVGQAHGLSFSVQHGVQVPPSLKNIYKELKTDIPGFIIPSHGNLESWARQGVLLLNATLTVRAHNANSHQDFGWQQFTDAAIRVINQNCKNVVFILWGGFAQKKGKIVAADRHCVLKAAHPSPLSVTKFLGCRVFSQANTYLEAKGKTPIDWHLPATC</sequence>
<keyword evidence="5 7" id="KW-0378">Hydrolase</keyword>
<organism evidence="11">
    <name type="scientific">Chrysotila carterae</name>
    <name type="common">Marine alga</name>
    <name type="synonym">Syracosphaera carterae</name>
    <dbReference type="NCBI Taxonomy" id="13221"/>
    <lineage>
        <taxon>Eukaryota</taxon>
        <taxon>Haptista</taxon>
        <taxon>Haptophyta</taxon>
        <taxon>Prymnesiophyceae</taxon>
        <taxon>Isochrysidales</taxon>
        <taxon>Isochrysidaceae</taxon>
        <taxon>Chrysotila</taxon>
    </lineage>
</organism>
<dbReference type="GO" id="GO:0005739">
    <property type="term" value="C:mitochondrion"/>
    <property type="evidence" value="ECO:0007669"/>
    <property type="project" value="UniProtKB-SubCell"/>
</dbReference>
<evidence type="ECO:0000256" key="2">
    <source>
        <dbReference type="ARBA" id="ARBA00008184"/>
    </source>
</evidence>
<comment type="catalytic activity">
    <reaction evidence="1 7 9">
        <text>Hydrolyzes single-stranded DNA or mismatched double-stranded DNA and polynucleotides, releasing free uracil.</text>
        <dbReference type="EC" id="3.2.2.27"/>
    </reaction>
</comment>
<dbReference type="NCBIfam" id="TIGR00628">
    <property type="entry name" value="ung"/>
    <property type="match status" value="1"/>
</dbReference>
<evidence type="ECO:0000256" key="8">
    <source>
        <dbReference type="PROSITE-ProRule" id="PRU10072"/>
    </source>
</evidence>
<dbReference type="PANTHER" id="PTHR11264:SF0">
    <property type="entry name" value="URACIL-DNA GLYCOSYLASE"/>
    <property type="match status" value="1"/>
</dbReference>
<dbReference type="PANTHER" id="PTHR11264">
    <property type="entry name" value="URACIL-DNA GLYCOSYLASE"/>
    <property type="match status" value="1"/>
</dbReference>
<dbReference type="PROSITE" id="PS00130">
    <property type="entry name" value="U_DNA_GLYCOSYLASE"/>
    <property type="match status" value="1"/>
</dbReference>
<evidence type="ECO:0000256" key="7">
    <source>
        <dbReference type="HAMAP-Rule" id="MF_03166"/>
    </source>
</evidence>
<protein>
    <recommendedName>
        <fullName evidence="3 7">Uracil-DNA glycosylase</fullName>
        <shortName evidence="7">UDG</shortName>
        <ecNumber evidence="3 7">3.2.2.27</ecNumber>
    </recommendedName>
</protein>
<feature type="active site" description="Proton acceptor" evidence="7 8">
    <location>
        <position position="127"/>
    </location>
</feature>
<dbReference type="SUPFAM" id="SSF52141">
    <property type="entry name" value="Uracil-DNA glycosylase-like"/>
    <property type="match status" value="1"/>
</dbReference>
<dbReference type="NCBIfam" id="NF003589">
    <property type="entry name" value="PRK05254.1-2"/>
    <property type="match status" value="1"/>
</dbReference>
<name>A0A7S4C5Q6_CHRCT</name>
<dbReference type="InterPro" id="IPR002043">
    <property type="entry name" value="UDG_fam1"/>
</dbReference>
<dbReference type="FunFam" id="3.40.470.10:FF:000001">
    <property type="entry name" value="Uracil-DNA glycosylase"/>
    <property type="match status" value="1"/>
</dbReference>
<comment type="subcellular location">
    <subcellularLocation>
        <location evidence="7">Mitochondrion</location>
    </subcellularLocation>
    <subcellularLocation>
        <location evidence="7">Nucleus</location>
    </subcellularLocation>
</comment>
<dbReference type="AlphaFoldDB" id="A0A7S4C5Q6"/>
<dbReference type="EMBL" id="HBIZ01065724">
    <property type="protein sequence ID" value="CAE0787637.1"/>
    <property type="molecule type" value="Transcribed_RNA"/>
</dbReference>
<evidence type="ECO:0000256" key="5">
    <source>
        <dbReference type="ARBA" id="ARBA00022801"/>
    </source>
</evidence>
<dbReference type="NCBIfam" id="NF003588">
    <property type="entry name" value="PRK05254.1-1"/>
    <property type="match status" value="1"/>
</dbReference>
<evidence type="ECO:0000256" key="1">
    <source>
        <dbReference type="ARBA" id="ARBA00001400"/>
    </source>
</evidence>